<sequence length="341" mass="39351">MDINERKQFADILYKTVIPSTLSLQECNERYSLMTNYISTFFPQTLFRFLRCDEKRIDSFYKNQIWVANLEKMNDGYDGRLFFNRSEVENDLQNSLSDEALKSFIANNQSDNSPLSCMVANINEQNLKMIRSKRDEILDKAKNNIGLLFSAVQKTIKITCLSEDISSPAMWGLYSNNETGFSLAYIFNQAAWNNSLANGTIETFNLFPTIYSDIRFKVPNVYIQYLLKYSVFSGYFHPSFISNIIPCPDQTMVTKIALQKSSEWAYEKEWRIIYTNSDVATQLKANAPFSASPVAIYLGRRISYLNERLLKDIAAEKGIPVYKMSLDDNSPTYRLIPKQIQ</sequence>
<dbReference type="RefSeq" id="WP_074715444.1">
    <property type="nucleotide sequence ID" value="NZ_FNWV01000003.1"/>
</dbReference>
<proteinExistence type="predicted"/>
<evidence type="ECO:0008006" key="3">
    <source>
        <dbReference type="Google" id="ProtNLM"/>
    </source>
</evidence>
<gene>
    <name evidence="1" type="ORF">SAMN02910265_01242</name>
</gene>
<accession>A0A1H6ISZ3</accession>
<organism evidence="1 2">
    <name type="scientific">Ruminococcus flavefaciens</name>
    <dbReference type="NCBI Taxonomy" id="1265"/>
    <lineage>
        <taxon>Bacteria</taxon>
        <taxon>Bacillati</taxon>
        <taxon>Bacillota</taxon>
        <taxon>Clostridia</taxon>
        <taxon>Eubacteriales</taxon>
        <taxon>Oscillospiraceae</taxon>
        <taxon>Ruminococcus</taxon>
    </lineage>
</organism>
<reference evidence="1 2" key="1">
    <citation type="submission" date="2016-10" db="EMBL/GenBank/DDBJ databases">
        <authorList>
            <person name="de Groot N.N."/>
        </authorList>
    </citation>
    <scope>NUCLEOTIDE SEQUENCE [LARGE SCALE GENOMIC DNA]</scope>
    <source>
        <strain evidence="1 2">YAD2003</strain>
    </source>
</reference>
<evidence type="ECO:0000313" key="1">
    <source>
        <dbReference type="EMBL" id="SEH52409.1"/>
    </source>
</evidence>
<name>A0A1H6ISZ3_RUMFL</name>
<dbReference type="Proteomes" id="UP000183190">
    <property type="component" value="Unassembled WGS sequence"/>
</dbReference>
<dbReference type="AlphaFoldDB" id="A0A1H6ISZ3"/>
<dbReference type="OrthoDB" id="190848at2"/>
<dbReference type="EMBL" id="FNWV01000003">
    <property type="protein sequence ID" value="SEH52409.1"/>
    <property type="molecule type" value="Genomic_DNA"/>
</dbReference>
<dbReference type="Pfam" id="PF11185">
    <property type="entry name" value="DUF2971"/>
    <property type="match status" value="1"/>
</dbReference>
<protein>
    <recommendedName>
        <fullName evidence="3">DUF2971 family protein</fullName>
    </recommendedName>
</protein>
<evidence type="ECO:0000313" key="2">
    <source>
        <dbReference type="Proteomes" id="UP000183190"/>
    </source>
</evidence>
<dbReference type="InterPro" id="IPR021352">
    <property type="entry name" value="DUF2971"/>
</dbReference>